<dbReference type="EMBL" id="CP123504">
    <property type="protein sequence ID" value="WGM00417.1"/>
    <property type="molecule type" value="Genomic_DNA"/>
</dbReference>
<sequence length="261" mass="30100">MLALLLIPILVSGYIMIVQNPYHYFRLHRHDGQLLYLKVATYGTFCLFCATIIAVLIKFFLPNFHLLDLIAKNFILTGDEKNDHIYALLTLLSVTSILFSWVYVFIVWIKNYILSYFYSKKHLATYNKICQAKNARVLRKTLSNGSIDCMLLDALESTPKRPVLINLASKKVYIGIISGLSDPNEKEEPNKYISFFPVMSGYRDKDTLLLEFTNVYPNKIKDLNIVVSTDEISHISWFDFKLYNSVNNSAAKEEKRNTKSN</sequence>
<gene>
    <name evidence="2" type="ORF">QE210_11065</name>
</gene>
<evidence type="ECO:0000313" key="3">
    <source>
        <dbReference type="Proteomes" id="UP001177595"/>
    </source>
</evidence>
<organism evidence="2 3">
    <name type="scientific">Arsenophonus nasoniae</name>
    <name type="common">son-killer infecting Nasonia vitripennis</name>
    <dbReference type="NCBI Taxonomy" id="638"/>
    <lineage>
        <taxon>Bacteria</taxon>
        <taxon>Pseudomonadati</taxon>
        <taxon>Pseudomonadota</taxon>
        <taxon>Gammaproteobacteria</taxon>
        <taxon>Enterobacterales</taxon>
        <taxon>Morganellaceae</taxon>
        <taxon>Arsenophonus</taxon>
    </lineage>
</organism>
<feature type="transmembrane region" description="Helical" evidence="1">
    <location>
        <begin position="85"/>
        <end position="109"/>
    </location>
</feature>
<protein>
    <submittedName>
        <fullName evidence="2">Uncharacterized protein</fullName>
    </submittedName>
</protein>
<proteinExistence type="predicted"/>
<reference evidence="2" key="1">
    <citation type="submission" date="2023-04" db="EMBL/GenBank/DDBJ databases">
        <title>Genome dynamics across the evolutionary transition to endosymbiosis.</title>
        <authorList>
            <person name="Siozios S."/>
            <person name="Nadal-Jimenez P."/>
            <person name="Azagi T."/>
            <person name="Sprong H."/>
            <person name="Frost C.L."/>
            <person name="Parratt S.R."/>
            <person name="Taylor G."/>
            <person name="Brettell L."/>
            <person name="Lew K.C."/>
            <person name="Croft L."/>
            <person name="King K.C."/>
            <person name="Brockhurst M.A."/>
            <person name="Hypsa V."/>
            <person name="Novakova E."/>
            <person name="Darby A.C."/>
            <person name="Hurst G.D.D."/>
        </authorList>
    </citation>
    <scope>NUCLEOTIDE SEQUENCE</scope>
    <source>
        <strain evidence="2">APv</strain>
    </source>
</reference>
<keyword evidence="1" id="KW-1133">Transmembrane helix</keyword>
<evidence type="ECO:0000256" key="1">
    <source>
        <dbReference type="SAM" id="Phobius"/>
    </source>
</evidence>
<keyword evidence="1" id="KW-0812">Transmembrane</keyword>
<name>A0AA95GK37_9GAMM</name>
<dbReference type="AlphaFoldDB" id="A0AA95GK37"/>
<dbReference type="RefSeq" id="WP_280624011.1">
    <property type="nucleotide sequence ID" value="NZ_CP123504.1"/>
</dbReference>
<dbReference type="Proteomes" id="UP001177595">
    <property type="component" value="Chromosome"/>
</dbReference>
<feature type="transmembrane region" description="Helical" evidence="1">
    <location>
        <begin position="41"/>
        <end position="64"/>
    </location>
</feature>
<keyword evidence="1" id="KW-0472">Membrane</keyword>
<accession>A0AA95GK37</accession>
<evidence type="ECO:0000313" key="2">
    <source>
        <dbReference type="EMBL" id="WGM00417.1"/>
    </source>
</evidence>